<gene>
    <name evidence="2" type="ORF">GSI_15391</name>
</gene>
<feature type="region of interest" description="Disordered" evidence="1">
    <location>
        <begin position="1"/>
        <end position="39"/>
    </location>
</feature>
<dbReference type="Proteomes" id="UP000230002">
    <property type="component" value="Unassembled WGS sequence"/>
</dbReference>
<feature type="region of interest" description="Disordered" evidence="1">
    <location>
        <begin position="58"/>
        <end position="124"/>
    </location>
</feature>
<protein>
    <submittedName>
        <fullName evidence="2">Uncharacterized protein</fullName>
    </submittedName>
</protein>
<name>A0A2G8RN06_9APHY</name>
<evidence type="ECO:0000313" key="2">
    <source>
        <dbReference type="EMBL" id="PIL22698.1"/>
    </source>
</evidence>
<feature type="compositionally biased region" description="Basic and acidic residues" evidence="1">
    <location>
        <begin position="58"/>
        <end position="74"/>
    </location>
</feature>
<keyword evidence="3" id="KW-1185">Reference proteome</keyword>
<reference evidence="2 3" key="1">
    <citation type="journal article" date="2015" name="Sci. Rep.">
        <title>Chromosome-level genome map provides insights into diverse defense mechanisms in the medicinal fungus Ganoderma sinense.</title>
        <authorList>
            <person name="Zhu Y."/>
            <person name="Xu J."/>
            <person name="Sun C."/>
            <person name="Zhou S."/>
            <person name="Xu H."/>
            <person name="Nelson D.R."/>
            <person name="Qian J."/>
            <person name="Song J."/>
            <person name="Luo H."/>
            <person name="Xiang L."/>
            <person name="Li Y."/>
            <person name="Xu Z."/>
            <person name="Ji A."/>
            <person name="Wang L."/>
            <person name="Lu S."/>
            <person name="Hayward A."/>
            <person name="Sun W."/>
            <person name="Li X."/>
            <person name="Schwartz D.C."/>
            <person name="Wang Y."/>
            <person name="Chen S."/>
        </authorList>
    </citation>
    <scope>NUCLEOTIDE SEQUENCE [LARGE SCALE GENOMIC DNA]</scope>
    <source>
        <strain evidence="2 3">ZZ0214-1</strain>
    </source>
</reference>
<dbReference type="EMBL" id="AYKW01000069">
    <property type="protein sequence ID" value="PIL22698.1"/>
    <property type="molecule type" value="Genomic_DNA"/>
</dbReference>
<dbReference type="AlphaFoldDB" id="A0A2G8RN06"/>
<sequence>MSGGDRSRQHSRVGGGRLRQGGHRPGSWRIARRGGNGASVDLADAGEVAEFERGAVEGAEGSKEWGVKEVDKEGGGSGVWVAPAGREDRRGVKGVPGGNGGAAGSSEEERAGIDGAVSPPGRHS</sequence>
<evidence type="ECO:0000313" key="3">
    <source>
        <dbReference type="Proteomes" id="UP000230002"/>
    </source>
</evidence>
<proteinExistence type="predicted"/>
<accession>A0A2G8RN06</accession>
<organism evidence="2 3">
    <name type="scientific">Ganoderma sinense ZZ0214-1</name>
    <dbReference type="NCBI Taxonomy" id="1077348"/>
    <lineage>
        <taxon>Eukaryota</taxon>
        <taxon>Fungi</taxon>
        <taxon>Dikarya</taxon>
        <taxon>Basidiomycota</taxon>
        <taxon>Agaricomycotina</taxon>
        <taxon>Agaricomycetes</taxon>
        <taxon>Polyporales</taxon>
        <taxon>Polyporaceae</taxon>
        <taxon>Ganoderma</taxon>
    </lineage>
</organism>
<feature type="compositionally biased region" description="Gly residues" evidence="1">
    <location>
        <begin position="94"/>
        <end position="103"/>
    </location>
</feature>
<evidence type="ECO:0000256" key="1">
    <source>
        <dbReference type="SAM" id="MobiDB-lite"/>
    </source>
</evidence>
<comment type="caution">
    <text evidence="2">The sequence shown here is derived from an EMBL/GenBank/DDBJ whole genome shotgun (WGS) entry which is preliminary data.</text>
</comment>